<dbReference type="RefSeq" id="WP_091389531.1">
    <property type="nucleotide sequence ID" value="NZ_FNQO01000003.1"/>
</dbReference>
<keyword evidence="2" id="KW-1185">Reference proteome</keyword>
<dbReference type="SUPFAM" id="SSF53756">
    <property type="entry name" value="UDP-Glycosyltransferase/glycogen phosphorylase"/>
    <property type="match status" value="1"/>
</dbReference>
<dbReference type="STRING" id="658218.SAMN05216562_2713"/>
<evidence type="ECO:0000313" key="1">
    <source>
        <dbReference type="EMBL" id="SEA34056.1"/>
    </source>
</evidence>
<dbReference type="Proteomes" id="UP000198658">
    <property type="component" value="Unassembled WGS sequence"/>
</dbReference>
<accession>A0A1H4ADU7</accession>
<sequence length="363" mass="42197">MKIAAVVSTIEFQNRATIEAISKNYKNIEVFVKRNITDFFKPKTQSEFVKINYIYSIFPEKLRRFWLLSFIEYLVAHIFIRPEFKKFDVALLTNTHVAYLIPILKGKRIVSLFVDPYFLMNGGKTKEDEKTMALSSQILLCTSKLLASDYCRKYLGVDVEGIYWPNTVDISRWDLRNFKNNAIQSGDYVFGYAGNMNEITIDIPLVEALVASFPDTEFRFAGKINFSKKNDKEKFVKIFARENVTYLGMIPYTEIQREVSKWDVCLMLDKQYELSRYVHHNKVYQYLALGKVVVATKTHNDYDSLSEEIFESSGIDDFLSNARIALGLARDVNRVSKRVELAMLESSEERAKKFMEILDSKFQ</sequence>
<dbReference type="Gene3D" id="3.40.50.2000">
    <property type="entry name" value="Glycogen Phosphorylase B"/>
    <property type="match status" value="1"/>
</dbReference>
<organism evidence="1 2">
    <name type="scientific">Microbulbifer marinus</name>
    <dbReference type="NCBI Taxonomy" id="658218"/>
    <lineage>
        <taxon>Bacteria</taxon>
        <taxon>Pseudomonadati</taxon>
        <taxon>Pseudomonadota</taxon>
        <taxon>Gammaproteobacteria</taxon>
        <taxon>Cellvibrionales</taxon>
        <taxon>Microbulbiferaceae</taxon>
        <taxon>Microbulbifer</taxon>
    </lineage>
</organism>
<dbReference type="AlphaFoldDB" id="A0A1H4ADU7"/>
<reference evidence="2" key="1">
    <citation type="submission" date="2016-10" db="EMBL/GenBank/DDBJ databases">
        <authorList>
            <person name="Varghese N."/>
            <person name="Submissions S."/>
        </authorList>
    </citation>
    <scope>NUCLEOTIDE SEQUENCE [LARGE SCALE GENOMIC DNA]</scope>
    <source>
        <strain evidence="2">CGMCC 1.10657</strain>
    </source>
</reference>
<evidence type="ECO:0000313" key="2">
    <source>
        <dbReference type="Proteomes" id="UP000198658"/>
    </source>
</evidence>
<proteinExistence type="predicted"/>
<name>A0A1H4ADU7_9GAMM</name>
<gene>
    <name evidence="1" type="ORF">SAMN05216562_2713</name>
</gene>
<keyword evidence="1" id="KW-0808">Transferase</keyword>
<protein>
    <submittedName>
        <fullName evidence="1">Glycosyltransferase involved in cell wall bisynthesis</fullName>
    </submittedName>
</protein>
<dbReference type="EMBL" id="FNQO01000003">
    <property type="protein sequence ID" value="SEA34056.1"/>
    <property type="molecule type" value="Genomic_DNA"/>
</dbReference>
<dbReference type="OrthoDB" id="9816564at2"/>
<dbReference type="GO" id="GO:0016740">
    <property type="term" value="F:transferase activity"/>
    <property type="evidence" value="ECO:0007669"/>
    <property type="project" value="UniProtKB-KW"/>
</dbReference>